<dbReference type="InterPro" id="IPR000010">
    <property type="entry name" value="Cystatin_dom"/>
</dbReference>
<gene>
    <name evidence="5" type="primary">LOC104703939</name>
</gene>
<dbReference type="PANTHER" id="PTHR31228">
    <property type="entry name" value="CYSTATIN/MONELLIN SUPERFAMILY PROTEIN"/>
    <property type="match status" value="1"/>
</dbReference>
<dbReference type="Gene3D" id="3.10.450.10">
    <property type="match status" value="1"/>
</dbReference>
<dbReference type="PANTHER" id="PTHR31228:SF36">
    <property type="entry name" value="CYSTATIN_MONELLIN SUPERFAMILY PROTEIN"/>
    <property type="match status" value="1"/>
</dbReference>
<dbReference type="GeneID" id="104703939"/>
<dbReference type="InterPro" id="IPR006525">
    <property type="entry name" value="Cystatin-related_pln"/>
</dbReference>
<evidence type="ECO:0000313" key="4">
    <source>
        <dbReference type="Proteomes" id="UP000694864"/>
    </source>
</evidence>
<sequence>MVEFGGGWVKLLEPAYLLWKPTDSDYERPPYMTRTEKDKPELTPDQELALMTKEVIDSDGFDIDFRPFSCVFNYHPAILHSCEFSDDETETCEDLLKRLAQGSLNDHNVNYGTRFEFIKIVKANYHFAAAIMYLITYQVKDPCDDKIKLFQSRVLHADNIRTEYVFCRPQPNQGVECTGIKKDVKRDIEQVVKRDVQIDVKKQKLEYELLCATTS</sequence>
<reference evidence="4" key="1">
    <citation type="journal article" date="2014" name="Nat. Commun.">
        <title>The emerging biofuel crop Camelina sativa retains a highly undifferentiated hexaploid genome structure.</title>
        <authorList>
            <person name="Kagale S."/>
            <person name="Koh C."/>
            <person name="Nixon J."/>
            <person name="Bollina V."/>
            <person name="Clarke W.E."/>
            <person name="Tuteja R."/>
            <person name="Spillane C."/>
            <person name="Robinson S.J."/>
            <person name="Links M.G."/>
            <person name="Clarke C."/>
            <person name="Higgins E.E."/>
            <person name="Huebert T."/>
            <person name="Sharpe A.G."/>
            <person name="Parkin I.A."/>
        </authorList>
    </citation>
    <scope>NUCLEOTIDE SEQUENCE [LARGE SCALE GENOMIC DNA]</scope>
    <source>
        <strain evidence="4">cv. DH55</strain>
    </source>
</reference>
<evidence type="ECO:0000313" key="5">
    <source>
        <dbReference type="RefSeq" id="XP_010418333.1"/>
    </source>
</evidence>
<evidence type="ECO:0000259" key="3">
    <source>
        <dbReference type="Pfam" id="PF00031"/>
    </source>
</evidence>
<dbReference type="Pfam" id="PF00031">
    <property type="entry name" value="Cystatin"/>
    <property type="match status" value="1"/>
</dbReference>
<proteinExistence type="predicted"/>
<dbReference type="NCBIfam" id="TIGR01638">
    <property type="entry name" value="Atha_cystat_rel"/>
    <property type="match status" value="1"/>
</dbReference>
<reference evidence="5" key="2">
    <citation type="submission" date="2025-08" db="UniProtKB">
        <authorList>
            <consortium name="RefSeq"/>
        </authorList>
    </citation>
    <scope>IDENTIFICATION</scope>
    <source>
        <tissue evidence="5">Leaf</tissue>
    </source>
</reference>
<keyword evidence="1" id="KW-0646">Protease inhibitor</keyword>
<protein>
    <submittedName>
        <fullName evidence="5">Uncharacterized protein LOC104703939</fullName>
    </submittedName>
</protein>
<evidence type="ECO:0000256" key="1">
    <source>
        <dbReference type="ARBA" id="ARBA00022690"/>
    </source>
</evidence>
<dbReference type="InterPro" id="IPR046350">
    <property type="entry name" value="Cystatin_sf"/>
</dbReference>
<dbReference type="Proteomes" id="UP000694864">
    <property type="component" value="Chromosome 7"/>
</dbReference>
<keyword evidence="2" id="KW-0789">Thiol protease inhibitor</keyword>
<name>A0ABM0SZD2_CAMSA</name>
<accession>A0ABM0SZD2</accession>
<keyword evidence="4" id="KW-1185">Reference proteome</keyword>
<dbReference type="RefSeq" id="XP_010418333.1">
    <property type="nucleotide sequence ID" value="XM_010420031.1"/>
</dbReference>
<organism evidence="4 5">
    <name type="scientific">Camelina sativa</name>
    <name type="common">False flax</name>
    <name type="synonym">Myagrum sativum</name>
    <dbReference type="NCBI Taxonomy" id="90675"/>
    <lineage>
        <taxon>Eukaryota</taxon>
        <taxon>Viridiplantae</taxon>
        <taxon>Streptophyta</taxon>
        <taxon>Embryophyta</taxon>
        <taxon>Tracheophyta</taxon>
        <taxon>Spermatophyta</taxon>
        <taxon>Magnoliopsida</taxon>
        <taxon>eudicotyledons</taxon>
        <taxon>Gunneridae</taxon>
        <taxon>Pentapetalae</taxon>
        <taxon>rosids</taxon>
        <taxon>malvids</taxon>
        <taxon>Brassicales</taxon>
        <taxon>Brassicaceae</taxon>
        <taxon>Camelineae</taxon>
        <taxon>Camelina</taxon>
    </lineage>
</organism>
<feature type="domain" description="Cystatin" evidence="3">
    <location>
        <begin position="96"/>
        <end position="168"/>
    </location>
</feature>
<dbReference type="SUPFAM" id="SSF54403">
    <property type="entry name" value="Cystatin/monellin"/>
    <property type="match status" value="1"/>
</dbReference>
<evidence type="ECO:0000256" key="2">
    <source>
        <dbReference type="ARBA" id="ARBA00022704"/>
    </source>
</evidence>